<evidence type="ECO:0000313" key="7">
    <source>
        <dbReference type="EMBL" id="UQN35470.1"/>
    </source>
</evidence>
<name>A0ABY4NEJ7_9BURK</name>
<reference evidence="7 8" key="1">
    <citation type="journal article" date="2022" name="Int. J. Syst. Evol. Microbiol.">
        <title>Characterization of Alcaligenes aquatilis as a novel member of heterotrophic nitrifier-aerobic denitrifier and its performance in treating piggery wastewater.</title>
        <authorList>
            <person name="Cao X."/>
            <person name="Zhao B."/>
            <person name="Wu Y."/>
            <person name="Huang J."/>
            <person name="Wang H."/>
            <person name="Sun X."/>
            <person name="Li S."/>
        </authorList>
    </citation>
    <scope>NUCLEOTIDE SEQUENCE [LARGE SCALE GENOMIC DNA]</scope>
    <source>
        <strain evidence="7 8">AS1</strain>
    </source>
</reference>
<comment type="function">
    <text evidence="6">Involved in arsenical resistance. Thought to form the channel of an arsenite pump.</text>
</comment>
<comment type="subcellular location">
    <subcellularLocation>
        <location evidence="1 6">Cell membrane</location>
        <topology evidence="1 6">Multi-pass membrane protein</topology>
    </subcellularLocation>
</comment>
<keyword evidence="8" id="KW-1185">Reference proteome</keyword>
<feature type="transmembrane region" description="Helical" evidence="6">
    <location>
        <begin position="278"/>
        <end position="296"/>
    </location>
</feature>
<dbReference type="InterPro" id="IPR000802">
    <property type="entry name" value="Arsenical_pump_ArsB"/>
</dbReference>
<comment type="similarity">
    <text evidence="6">Belongs to the ArsB family.</text>
</comment>
<evidence type="ECO:0000256" key="3">
    <source>
        <dbReference type="ARBA" id="ARBA00022692"/>
    </source>
</evidence>
<dbReference type="PANTHER" id="PTHR43302">
    <property type="entry name" value="TRANSPORTER ARSB-RELATED"/>
    <property type="match status" value="1"/>
</dbReference>
<evidence type="ECO:0000256" key="5">
    <source>
        <dbReference type="ARBA" id="ARBA00023136"/>
    </source>
</evidence>
<dbReference type="NCBIfam" id="NF011980">
    <property type="entry name" value="PRK15445.1"/>
    <property type="match status" value="1"/>
</dbReference>
<keyword evidence="4 6" id="KW-1133">Transmembrane helix</keyword>
<accession>A0ABY4NEJ7</accession>
<feature type="transmembrane region" description="Helical" evidence="6">
    <location>
        <begin position="91"/>
        <end position="109"/>
    </location>
</feature>
<feature type="transmembrane region" description="Helical" evidence="6">
    <location>
        <begin position="218"/>
        <end position="240"/>
    </location>
</feature>
<organism evidence="7 8">
    <name type="scientific">Alcaligenes aquatilis</name>
    <dbReference type="NCBI Taxonomy" id="323284"/>
    <lineage>
        <taxon>Bacteria</taxon>
        <taxon>Pseudomonadati</taxon>
        <taxon>Pseudomonadota</taxon>
        <taxon>Betaproteobacteria</taxon>
        <taxon>Burkholderiales</taxon>
        <taxon>Alcaligenaceae</taxon>
        <taxon>Alcaligenes</taxon>
    </lineage>
</organism>
<keyword evidence="6" id="KW-0813">Transport</keyword>
<evidence type="ECO:0000313" key="8">
    <source>
        <dbReference type="Proteomes" id="UP000831759"/>
    </source>
</evidence>
<keyword evidence="5 6" id="KW-0472">Membrane</keyword>
<keyword evidence="2" id="KW-1003">Cell membrane</keyword>
<evidence type="ECO:0000256" key="4">
    <source>
        <dbReference type="ARBA" id="ARBA00022989"/>
    </source>
</evidence>
<keyword evidence="6" id="KW-0059">Arsenical resistance</keyword>
<comment type="caution">
    <text evidence="6">Lacks conserved residue(s) required for the propagation of feature annotation.</text>
</comment>
<evidence type="ECO:0000256" key="2">
    <source>
        <dbReference type="ARBA" id="ARBA00022475"/>
    </source>
</evidence>
<keyword evidence="3 6" id="KW-0812">Transmembrane</keyword>
<feature type="transmembrane region" description="Helical" evidence="6">
    <location>
        <begin position="246"/>
        <end position="266"/>
    </location>
</feature>
<dbReference type="PRINTS" id="PR00758">
    <property type="entry name" value="ARSENICPUMP"/>
</dbReference>
<dbReference type="PANTHER" id="PTHR43302:SF5">
    <property type="entry name" value="TRANSPORTER ARSB-RELATED"/>
    <property type="match status" value="1"/>
</dbReference>
<dbReference type="RefSeq" id="WP_249460187.1">
    <property type="nucleotide sequence ID" value="NZ_CP094619.1"/>
</dbReference>
<dbReference type="Proteomes" id="UP000831759">
    <property type="component" value="Chromosome"/>
</dbReference>
<feature type="transmembrane region" description="Helical" evidence="6">
    <location>
        <begin position="175"/>
        <end position="198"/>
    </location>
</feature>
<gene>
    <name evidence="7" type="ORF">MTR80_14375</name>
</gene>
<dbReference type="Pfam" id="PF02040">
    <property type="entry name" value="ArsB"/>
    <property type="match status" value="1"/>
</dbReference>
<dbReference type="CDD" id="cd01118">
    <property type="entry name" value="ArsB_permease"/>
    <property type="match status" value="1"/>
</dbReference>
<feature type="transmembrane region" description="Helical" evidence="6">
    <location>
        <begin position="49"/>
        <end position="70"/>
    </location>
</feature>
<evidence type="ECO:0000256" key="6">
    <source>
        <dbReference type="RuleBase" id="RU004993"/>
    </source>
</evidence>
<sequence length="429" mass="45001">MLTSVLIFLATLILVIWQPKGLGIGWSASLGAAAALLSGVVQWSDLAVVWGIVWNATATFIAIIIISLVLDEAGFFEWAALHVARWGAGSGRRLFAFIVILGAAVSALFANDGAALILTPIVMAMLLALGFSPAATLAFVMAAGFIADTASLPLVVSNLVNIVSADYFKLGFTDYAAIMVPVNIVSVLASLLVLILYFRRDIPAQYRLEQLKPPAQAITDMATFKAGWIVLALLLTGFFALEPLGIPVSVVAAAGAIIVLTVAARGTVISTRKVLRGAPWQIVVFSLGMYLVVYGLRNAGLTNHLALLLDEFAQAGVWGAAMGTGVLSALLSSVMNNMPTVLVTALSIDASSAQGAAKEAMIYANVIGSDLGPKFTPIGSLATLLWLHVLAQKGTRISWGYYFKVGAILTTPVLLITLAALALRLGIAH</sequence>
<evidence type="ECO:0000256" key="1">
    <source>
        <dbReference type="ARBA" id="ARBA00004651"/>
    </source>
</evidence>
<dbReference type="NCBIfam" id="TIGR00935">
    <property type="entry name" value="2a45"/>
    <property type="match status" value="1"/>
</dbReference>
<protein>
    <recommendedName>
        <fullName evidence="6">Arsenical pump membrane protein</fullName>
    </recommendedName>
</protein>
<dbReference type="GeneID" id="96870145"/>
<feature type="transmembrane region" description="Helical" evidence="6">
    <location>
        <begin position="401"/>
        <end position="423"/>
    </location>
</feature>
<dbReference type="EMBL" id="CP094619">
    <property type="protein sequence ID" value="UQN35470.1"/>
    <property type="molecule type" value="Genomic_DNA"/>
</dbReference>
<feature type="transmembrane region" description="Helical" evidence="6">
    <location>
        <begin position="316"/>
        <end position="334"/>
    </location>
</feature>
<proteinExistence type="inferred from homology"/>